<protein>
    <submittedName>
        <fullName evidence="4">Bifunctional glutathione transferase/peroxidase</fullName>
        <ecNumber evidence="4">2.5.1.18</ecNumber>
    </submittedName>
</protein>
<evidence type="ECO:0000256" key="1">
    <source>
        <dbReference type="ARBA" id="ARBA00007409"/>
    </source>
</evidence>
<gene>
    <name evidence="4" type="primary">GTT1</name>
    <name evidence="4" type="ORF">SEPCBS119000_005181</name>
</gene>
<dbReference type="InterPro" id="IPR036282">
    <property type="entry name" value="Glutathione-S-Trfase_C_sf"/>
</dbReference>
<sequence>MASTNNQAKVVLHWLNSSRAQRVLWLMTELNVPHEIKVYHREKTAFAPQELAKIHPLGKSPVVTVTPPPSSTGVQAEPIVLAESGFISEYICEHWGRNSPLVPKKWKDGQEGTVGGETAAWMRYQYLMYYAEGSLMPFLVFYLVTSNLKSPQVPFFVRPITGAIANKINSVFIMPNVRKNLELIEMYLNTPPEAGDGTGYLCGDHLTAADIMLSYPLFAVRERAAEFVIDGASVRSKFPKTFGYLDRLEKEPGYIKSVEAIEAIDGKFKLLPESQ</sequence>
<accession>A0ABP0DZ41</accession>
<dbReference type="SFLD" id="SFLDS00019">
    <property type="entry name" value="Glutathione_Transferase_(cytos"/>
    <property type="match status" value="1"/>
</dbReference>
<evidence type="ECO:0000259" key="3">
    <source>
        <dbReference type="PROSITE" id="PS50405"/>
    </source>
</evidence>
<dbReference type="PROSITE" id="PS50404">
    <property type="entry name" value="GST_NTER"/>
    <property type="match status" value="1"/>
</dbReference>
<dbReference type="CDD" id="cd03046">
    <property type="entry name" value="GST_N_GTT1_like"/>
    <property type="match status" value="1"/>
</dbReference>
<evidence type="ECO:0000259" key="2">
    <source>
        <dbReference type="PROSITE" id="PS50404"/>
    </source>
</evidence>
<dbReference type="InterPro" id="IPR004045">
    <property type="entry name" value="Glutathione_S-Trfase_N"/>
</dbReference>
<name>A0ABP0DZ41_9PEZI</name>
<dbReference type="CDD" id="cd03189">
    <property type="entry name" value="GST_C_GTT1_like"/>
    <property type="match status" value="1"/>
</dbReference>
<proteinExistence type="inferred from homology"/>
<dbReference type="InterPro" id="IPR036249">
    <property type="entry name" value="Thioredoxin-like_sf"/>
</dbReference>
<dbReference type="PROSITE" id="PS50405">
    <property type="entry name" value="GST_CTER"/>
    <property type="match status" value="1"/>
</dbReference>
<evidence type="ECO:0000313" key="4">
    <source>
        <dbReference type="EMBL" id="CAK7272547.1"/>
    </source>
</evidence>
<dbReference type="GO" id="GO:0004364">
    <property type="term" value="F:glutathione transferase activity"/>
    <property type="evidence" value="ECO:0007669"/>
    <property type="project" value="UniProtKB-EC"/>
</dbReference>
<keyword evidence="5" id="KW-1185">Reference proteome</keyword>
<feature type="domain" description="GST N-terminal" evidence="2">
    <location>
        <begin position="7"/>
        <end position="99"/>
    </location>
</feature>
<dbReference type="EC" id="2.5.1.18" evidence="4"/>
<dbReference type="PANTHER" id="PTHR44051">
    <property type="entry name" value="GLUTATHIONE S-TRANSFERASE-RELATED"/>
    <property type="match status" value="1"/>
</dbReference>
<comment type="caution">
    <text evidence="4">The sequence shown here is derived from an EMBL/GenBank/DDBJ whole genome shotgun (WGS) entry which is preliminary data.</text>
</comment>
<dbReference type="PANTHER" id="PTHR44051:SF9">
    <property type="entry name" value="GLUTATHIONE S-TRANSFERASE 1"/>
    <property type="match status" value="1"/>
</dbReference>
<keyword evidence="4" id="KW-0808">Transferase</keyword>
<dbReference type="InterPro" id="IPR040079">
    <property type="entry name" value="Glutathione_S-Trfase"/>
</dbReference>
<dbReference type="Gene3D" id="1.20.1050.10">
    <property type="match status" value="1"/>
</dbReference>
<comment type="similarity">
    <text evidence="1">Belongs to the GST superfamily.</text>
</comment>
<reference evidence="4 5" key="1">
    <citation type="submission" date="2024-01" db="EMBL/GenBank/DDBJ databases">
        <authorList>
            <person name="Allen C."/>
            <person name="Tagirdzhanova G."/>
        </authorList>
    </citation>
    <scope>NUCLEOTIDE SEQUENCE [LARGE SCALE GENOMIC DNA]</scope>
    <source>
        <strain evidence="4 5">CBS 119000</strain>
    </source>
</reference>
<dbReference type="InterPro" id="IPR010987">
    <property type="entry name" value="Glutathione-S-Trfase_C-like"/>
</dbReference>
<dbReference type="SUPFAM" id="SSF52833">
    <property type="entry name" value="Thioredoxin-like"/>
    <property type="match status" value="1"/>
</dbReference>
<dbReference type="Proteomes" id="UP001642502">
    <property type="component" value="Unassembled WGS sequence"/>
</dbReference>
<dbReference type="Pfam" id="PF13409">
    <property type="entry name" value="GST_N_2"/>
    <property type="match status" value="1"/>
</dbReference>
<dbReference type="SUPFAM" id="SSF47616">
    <property type="entry name" value="GST C-terminal domain-like"/>
    <property type="match status" value="1"/>
</dbReference>
<dbReference type="Gene3D" id="3.40.30.10">
    <property type="entry name" value="Glutaredoxin"/>
    <property type="match status" value="1"/>
</dbReference>
<dbReference type="EMBL" id="CAWUON010000091">
    <property type="protein sequence ID" value="CAK7272547.1"/>
    <property type="molecule type" value="Genomic_DNA"/>
</dbReference>
<dbReference type="SFLD" id="SFLDG00358">
    <property type="entry name" value="Main_(cytGST)"/>
    <property type="match status" value="1"/>
</dbReference>
<dbReference type="Pfam" id="PF13410">
    <property type="entry name" value="GST_C_2"/>
    <property type="match status" value="1"/>
</dbReference>
<evidence type="ECO:0000313" key="5">
    <source>
        <dbReference type="Proteomes" id="UP001642502"/>
    </source>
</evidence>
<feature type="domain" description="GST C-terminal" evidence="3">
    <location>
        <begin position="129"/>
        <end position="268"/>
    </location>
</feature>
<organism evidence="4 5">
    <name type="scientific">Sporothrix epigloea</name>
    <dbReference type="NCBI Taxonomy" id="1892477"/>
    <lineage>
        <taxon>Eukaryota</taxon>
        <taxon>Fungi</taxon>
        <taxon>Dikarya</taxon>
        <taxon>Ascomycota</taxon>
        <taxon>Pezizomycotina</taxon>
        <taxon>Sordariomycetes</taxon>
        <taxon>Sordariomycetidae</taxon>
        <taxon>Ophiostomatales</taxon>
        <taxon>Ophiostomataceae</taxon>
        <taxon>Sporothrix</taxon>
    </lineage>
</organism>